<protein>
    <submittedName>
        <fullName evidence="1">Uncharacterized protein</fullName>
    </submittedName>
</protein>
<keyword evidence="2" id="KW-1185">Reference proteome</keyword>
<dbReference type="Proteomes" id="UP000018888">
    <property type="component" value="Unassembled WGS sequence"/>
</dbReference>
<proteinExistence type="predicted"/>
<dbReference type="EMBL" id="AUPC02000042">
    <property type="protein sequence ID" value="POG77252.1"/>
    <property type="molecule type" value="Genomic_DNA"/>
</dbReference>
<name>A0A2P4QHZ4_RHIID</name>
<organism evidence="1 2">
    <name type="scientific">Rhizophagus irregularis (strain DAOM 181602 / DAOM 197198 / MUCL 43194)</name>
    <name type="common">Arbuscular mycorrhizal fungus</name>
    <name type="synonym">Glomus intraradices</name>
    <dbReference type="NCBI Taxonomy" id="747089"/>
    <lineage>
        <taxon>Eukaryota</taxon>
        <taxon>Fungi</taxon>
        <taxon>Fungi incertae sedis</taxon>
        <taxon>Mucoromycota</taxon>
        <taxon>Glomeromycotina</taxon>
        <taxon>Glomeromycetes</taxon>
        <taxon>Glomerales</taxon>
        <taxon>Glomeraceae</taxon>
        <taxon>Rhizophagus</taxon>
    </lineage>
</organism>
<sequence length="51" mass="6026">MNNFLFMSKFSGRSFLICINRLRILNNVLTIFCKLIYYSTSLQVILNDCIM</sequence>
<reference evidence="1 2" key="2">
    <citation type="journal article" date="2018" name="New Phytol.">
        <title>High intraspecific genome diversity in the model arbuscular mycorrhizal symbiont Rhizophagus irregularis.</title>
        <authorList>
            <person name="Chen E.C.H."/>
            <person name="Morin E."/>
            <person name="Beaudet D."/>
            <person name="Noel J."/>
            <person name="Yildirir G."/>
            <person name="Ndikumana S."/>
            <person name="Charron P."/>
            <person name="St-Onge C."/>
            <person name="Giorgi J."/>
            <person name="Kruger M."/>
            <person name="Marton T."/>
            <person name="Ropars J."/>
            <person name="Grigoriev I.V."/>
            <person name="Hainaut M."/>
            <person name="Henrissat B."/>
            <person name="Roux C."/>
            <person name="Martin F."/>
            <person name="Corradi N."/>
        </authorList>
    </citation>
    <scope>NUCLEOTIDE SEQUENCE [LARGE SCALE GENOMIC DNA]</scope>
    <source>
        <strain evidence="1 2">DAOM 197198</strain>
    </source>
</reference>
<gene>
    <name evidence="1" type="ORF">GLOIN_2v1548926</name>
</gene>
<evidence type="ECO:0000313" key="2">
    <source>
        <dbReference type="Proteomes" id="UP000018888"/>
    </source>
</evidence>
<evidence type="ECO:0000313" key="1">
    <source>
        <dbReference type="EMBL" id="POG77252.1"/>
    </source>
</evidence>
<accession>A0A2P4QHZ4</accession>
<comment type="caution">
    <text evidence="1">The sequence shown here is derived from an EMBL/GenBank/DDBJ whole genome shotgun (WGS) entry which is preliminary data.</text>
</comment>
<dbReference type="AlphaFoldDB" id="A0A2P4QHZ4"/>
<reference evidence="1 2" key="1">
    <citation type="journal article" date="2013" name="Proc. Natl. Acad. Sci. U.S.A.">
        <title>Genome of an arbuscular mycorrhizal fungus provides insight into the oldest plant symbiosis.</title>
        <authorList>
            <person name="Tisserant E."/>
            <person name="Malbreil M."/>
            <person name="Kuo A."/>
            <person name="Kohler A."/>
            <person name="Symeonidi A."/>
            <person name="Balestrini R."/>
            <person name="Charron P."/>
            <person name="Duensing N."/>
            <person name="Frei Dit Frey N."/>
            <person name="Gianinazzi-Pearson V."/>
            <person name="Gilbert L.B."/>
            <person name="Handa Y."/>
            <person name="Herr J.R."/>
            <person name="Hijri M."/>
            <person name="Koul R."/>
            <person name="Kawaguchi M."/>
            <person name="Krajinski F."/>
            <person name="Lammers P.J."/>
            <person name="Masclaux F.G."/>
            <person name="Murat C."/>
            <person name="Morin E."/>
            <person name="Ndikumana S."/>
            <person name="Pagni M."/>
            <person name="Petitpierre D."/>
            <person name="Requena N."/>
            <person name="Rosikiewicz P."/>
            <person name="Riley R."/>
            <person name="Saito K."/>
            <person name="San Clemente H."/>
            <person name="Shapiro H."/>
            <person name="van Tuinen D."/>
            <person name="Becard G."/>
            <person name="Bonfante P."/>
            <person name="Paszkowski U."/>
            <person name="Shachar-Hill Y.Y."/>
            <person name="Tuskan G.A."/>
            <person name="Young P.W."/>
            <person name="Sanders I.R."/>
            <person name="Henrissat B."/>
            <person name="Rensing S.A."/>
            <person name="Grigoriev I.V."/>
            <person name="Corradi N."/>
            <person name="Roux C."/>
            <person name="Martin F."/>
        </authorList>
    </citation>
    <scope>NUCLEOTIDE SEQUENCE [LARGE SCALE GENOMIC DNA]</scope>
    <source>
        <strain evidence="1 2">DAOM 197198</strain>
    </source>
</reference>